<keyword evidence="2" id="KW-1185">Reference proteome</keyword>
<accession>A0A369J9C3</accession>
<dbReference type="Proteomes" id="UP000076154">
    <property type="component" value="Unassembled WGS sequence"/>
</dbReference>
<sequence length="141" mass="16001">MDCSSAPQEVRFNTGYTISILNNLRCMEHVVYLAAKDFIEAINPTKSKSKCTTRNGTAAIEDDKNKEDDKDWTVDWTMLDELLERQEIDDSVDFEAGDVIGKILAFINQAINKFILLANSSLEVPTLKGKYYDDYKMSSDE</sequence>
<comment type="caution">
    <text evidence="1">The sequence shown here is derived from an EMBL/GenBank/DDBJ whole genome shotgun (WGS) entry which is preliminary data.</text>
</comment>
<protein>
    <submittedName>
        <fullName evidence="1">Uncharacterized protein</fullName>
    </submittedName>
</protein>
<evidence type="ECO:0000313" key="1">
    <source>
        <dbReference type="EMBL" id="RDB17035.1"/>
    </source>
</evidence>
<name>A0A369J9C3_HYPMA</name>
<dbReference type="EMBL" id="LUEZ02000119">
    <property type="protein sequence ID" value="RDB17035.1"/>
    <property type="molecule type" value="Genomic_DNA"/>
</dbReference>
<gene>
    <name evidence="1" type="ORF">Hypma_002043</name>
</gene>
<dbReference type="InParanoid" id="A0A369J9C3"/>
<dbReference type="AlphaFoldDB" id="A0A369J9C3"/>
<evidence type="ECO:0000313" key="2">
    <source>
        <dbReference type="Proteomes" id="UP000076154"/>
    </source>
</evidence>
<proteinExistence type="predicted"/>
<organism evidence="1 2">
    <name type="scientific">Hypsizygus marmoreus</name>
    <name type="common">White beech mushroom</name>
    <name type="synonym">Agaricus marmoreus</name>
    <dbReference type="NCBI Taxonomy" id="39966"/>
    <lineage>
        <taxon>Eukaryota</taxon>
        <taxon>Fungi</taxon>
        <taxon>Dikarya</taxon>
        <taxon>Basidiomycota</taxon>
        <taxon>Agaricomycotina</taxon>
        <taxon>Agaricomycetes</taxon>
        <taxon>Agaricomycetidae</taxon>
        <taxon>Agaricales</taxon>
        <taxon>Tricholomatineae</taxon>
        <taxon>Lyophyllaceae</taxon>
        <taxon>Hypsizygus</taxon>
    </lineage>
</organism>
<reference evidence="1" key="1">
    <citation type="submission" date="2018-04" db="EMBL/GenBank/DDBJ databases">
        <title>Whole genome sequencing of Hypsizygus marmoreus.</title>
        <authorList>
            <person name="Choi I.-G."/>
            <person name="Min B."/>
            <person name="Kim J.-G."/>
            <person name="Kim S."/>
            <person name="Oh Y.-L."/>
            <person name="Kong W.-S."/>
            <person name="Park H."/>
            <person name="Jeong J."/>
            <person name="Song E.-S."/>
        </authorList>
    </citation>
    <scope>NUCLEOTIDE SEQUENCE [LARGE SCALE GENOMIC DNA]</scope>
    <source>
        <strain evidence="1">51987-8</strain>
    </source>
</reference>
<dbReference type="OrthoDB" id="3058553at2759"/>